<dbReference type="Gene3D" id="2.30.42.10">
    <property type="match status" value="1"/>
</dbReference>
<accession>A0A367XU10</accession>
<evidence type="ECO:0000256" key="7">
    <source>
        <dbReference type="ARBA" id="ARBA00022833"/>
    </source>
</evidence>
<keyword evidence="8 11" id="KW-1133">Transmembrane helix</keyword>
<dbReference type="GO" id="GO:0016020">
    <property type="term" value="C:membrane"/>
    <property type="evidence" value="ECO:0007669"/>
    <property type="project" value="UniProtKB-SubCell"/>
</dbReference>
<evidence type="ECO:0000313" key="14">
    <source>
        <dbReference type="Proteomes" id="UP000253508"/>
    </source>
</evidence>
<dbReference type="RefSeq" id="WP_114118543.1">
    <property type="nucleotide sequence ID" value="NZ_BMHU01000005.1"/>
</dbReference>
<evidence type="ECO:0000256" key="9">
    <source>
        <dbReference type="ARBA" id="ARBA00023049"/>
    </source>
</evidence>
<dbReference type="EMBL" id="QORO01000005">
    <property type="protein sequence ID" value="RCK57105.1"/>
    <property type="molecule type" value="Genomic_DNA"/>
</dbReference>
<feature type="transmembrane region" description="Helical" evidence="11">
    <location>
        <begin position="336"/>
        <end position="356"/>
    </location>
</feature>
<evidence type="ECO:0000259" key="12">
    <source>
        <dbReference type="SMART" id="SM00228"/>
    </source>
</evidence>
<comment type="cofactor">
    <cofactor evidence="1">
        <name>Zn(2+)</name>
        <dbReference type="ChEBI" id="CHEBI:29105"/>
    </cofactor>
</comment>
<dbReference type="Pfam" id="PF17820">
    <property type="entry name" value="PDZ_6"/>
    <property type="match status" value="1"/>
</dbReference>
<evidence type="ECO:0000256" key="8">
    <source>
        <dbReference type="ARBA" id="ARBA00022989"/>
    </source>
</evidence>
<dbReference type="OrthoDB" id="9782003at2"/>
<reference evidence="13 14" key="1">
    <citation type="submission" date="2018-07" db="EMBL/GenBank/DDBJ databases">
        <title>Microbacterium endoborsara sp. nov., a novel actinobacterium isolated from Borszczowia aralocaspica.</title>
        <authorList>
            <person name="An D."/>
        </authorList>
    </citation>
    <scope>NUCLEOTIDE SEQUENCE [LARGE SCALE GENOMIC DNA]</scope>
    <source>
        <strain evidence="13 14">C1.15228</strain>
    </source>
</reference>
<keyword evidence="5 11" id="KW-0812">Transmembrane</keyword>
<evidence type="ECO:0000256" key="6">
    <source>
        <dbReference type="ARBA" id="ARBA00022801"/>
    </source>
</evidence>
<organism evidence="13 14">
    <name type="scientific">Microbacterium sorbitolivorans</name>
    <dbReference type="NCBI Taxonomy" id="1867410"/>
    <lineage>
        <taxon>Bacteria</taxon>
        <taxon>Bacillati</taxon>
        <taxon>Actinomycetota</taxon>
        <taxon>Actinomycetes</taxon>
        <taxon>Micrococcales</taxon>
        <taxon>Microbacteriaceae</taxon>
        <taxon>Microbacterium</taxon>
    </lineage>
</organism>
<dbReference type="CDD" id="cd23081">
    <property type="entry name" value="cpPDZ_EcRseP-like"/>
    <property type="match status" value="1"/>
</dbReference>
<feature type="transmembrane region" description="Helical" evidence="11">
    <location>
        <begin position="395"/>
        <end position="416"/>
    </location>
</feature>
<sequence length="427" mass="44870">MTVILFVVGVLVMLIGLGLSIALHELGHIVPAKLFGVHVGQYMIGFGPRLWSKKIGETEYGFRALPLGGFISIAGMYPPGTGKKPRLFATLVQDAREQNDETIEAAGGRTLYSQSTWKRVVVMLGGPFMNFVLAIVAFTVLLSGIGITQATATVASVSECVLPAGSTQTTCAQGDTPTPAAESGLLPGDTITAIDGVEVANFDEASAIVRTHADQTLDVEILRDGSAQTLQITPILASNTYTDDSGELVTDEVGFVGFSPVYDRVRQPLWAGTEEAIDSVGSVANVIVHLPVKLYDIAVDLVTGADRDPDGPISVIGVGRIAGEIASTPAPILDRVAVLVNLIAALNIALMVFNLIPLLPLDGGHVVIALWDGIKRLFARIAGRPEPAPADATRLVPLTLVMVVLMVGMSALLFAADIFNPVDLFGG</sequence>
<evidence type="ECO:0000256" key="1">
    <source>
        <dbReference type="ARBA" id="ARBA00001947"/>
    </source>
</evidence>
<comment type="similarity">
    <text evidence="3">Belongs to the peptidase M50B family.</text>
</comment>
<keyword evidence="4" id="KW-0645">Protease</keyword>
<keyword evidence="7" id="KW-0862">Zinc</keyword>
<dbReference type="CDD" id="cd06163">
    <property type="entry name" value="S2P-M50_PDZ_RseP-like"/>
    <property type="match status" value="1"/>
</dbReference>
<dbReference type="GO" id="GO:0006508">
    <property type="term" value="P:proteolysis"/>
    <property type="evidence" value="ECO:0007669"/>
    <property type="project" value="UniProtKB-KW"/>
</dbReference>
<evidence type="ECO:0000256" key="3">
    <source>
        <dbReference type="ARBA" id="ARBA00007931"/>
    </source>
</evidence>
<feature type="domain" description="PDZ" evidence="12">
    <location>
        <begin position="143"/>
        <end position="225"/>
    </location>
</feature>
<dbReference type="PANTHER" id="PTHR42837:SF2">
    <property type="entry name" value="MEMBRANE METALLOPROTEASE ARASP2, CHLOROPLASTIC-RELATED"/>
    <property type="match status" value="1"/>
</dbReference>
<dbReference type="GO" id="GO:0004222">
    <property type="term" value="F:metalloendopeptidase activity"/>
    <property type="evidence" value="ECO:0007669"/>
    <property type="project" value="InterPro"/>
</dbReference>
<dbReference type="PANTHER" id="PTHR42837">
    <property type="entry name" value="REGULATOR OF SIGMA-E PROTEASE RSEP"/>
    <property type="match status" value="1"/>
</dbReference>
<evidence type="ECO:0000313" key="13">
    <source>
        <dbReference type="EMBL" id="RCK57105.1"/>
    </source>
</evidence>
<dbReference type="InterPro" id="IPR041489">
    <property type="entry name" value="PDZ_6"/>
</dbReference>
<gene>
    <name evidence="13" type="ORF">DTO57_12400</name>
</gene>
<dbReference type="AlphaFoldDB" id="A0A367XU10"/>
<evidence type="ECO:0000256" key="4">
    <source>
        <dbReference type="ARBA" id="ARBA00022670"/>
    </source>
</evidence>
<dbReference type="InterPro" id="IPR036034">
    <property type="entry name" value="PDZ_sf"/>
</dbReference>
<keyword evidence="9" id="KW-0482">Metalloprotease</keyword>
<evidence type="ECO:0000256" key="2">
    <source>
        <dbReference type="ARBA" id="ARBA00004141"/>
    </source>
</evidence>
<dbReference type="InterPro" id="IPR008915">
    <property type="entry name" value="Peptidase_M50"/>
</dbReference>
<protein>
    <submittedName>
        <fullName evidence="13">PDZ domain-containing protein</fullName>
    </submittedName>
</protein>
<keyword evidence="10 11" id="KW-0472">Membrane</keyword>
<evidence type="ECO:0000256" key="11">
    <source>
        <dbReference type="SAM" id="Phobius"/>
    </source>
</evidence>
<keyword evidence="6" id="KW-0378">Hydrolase</keyword>
<keyword evidence="14" id="KW-1185">Reference proteome</keyword>
<dbReference type="Proteomes" id="UP000253508">
    <property type="component" value="Unassembled WGS sequence"/>
</dbReference>
<comment type="caution">
    <text evidence="13">The sequence shown here is derived from an EMBL/GenBank/DDBJ whole genome shotgun (WGS) entry which is preliminary data.</text>
</comment>
<feature type="transmembrane region" description="Helical" evidence="11">
    <location>
        <begin position="120"/>
        <end position="142"/>
    </location>
</feature>
<dbReference type="InterPro" id="IPR004387">
    <property type="entry name" value="Pept_M50_Zn"/>
</dbReference>
<dbReference type="Pfam" id="PF02163">
    <property type="entry name" value="Peptidase_M50"/>
    <property type="match status" value="1"/>
</dbReference>
<dbReference type="SUPFAM" id="SSF50156">
    <property type="entry name" value="PDZ domain-like"/>
    <property type="match status" value="1"/>
</dbReference>
<evidence type="ECO:0000256" key="10">
    <source>
        <dbReference type="ARBA" id="ARBA00023136"/>
    </source>
</evidence>
<comment type="subcellular location">
    <subcellularLocation>
        <location evidence="2">Membrane</location>
        <topology evidence="2">Multi-pass membrane protein</topology>
    </subcellularLocation>
</comment>
<name>A0A367XU10_9MICO</name>
<evidence type="ECO:0000256" key="5">
    <source>
        <dbReference type="ARBA" id="ARBA00022692"/>
    </source>
</evidence>
<dbReference type="InterPro" id="IPR001478">
    <property type="entry name" value="PDZ"/>
</dbReference>
<proteinExistence type="inferred from homology"/>
<dbReference type="SMART" id="SM00228">
    <property type="entry name" value="PDZ"/>
    <property type="match status" value="1"/>
</dbReference>